<organism evidence="4">
    <name type="scientific">uncultured Sphingomonas sp</name>
    <dbReference type="NCBI Taxonomy" id="158754"/>
    <lineage>
        <taxon>Bacteria</taxon>
        <taxon>Pseudomonadati</taxon>
        <taxon>Pseudomonadota</taxon>
        <taxon>Alphaproteobacteria</taxon>
        <taxon>Sphingomonadales</taxon>
        <taxon>Sphingomonadaceae</taxon>
        <taxon>Sphingomonas</taxon>
        <taxon>environmental samples</taxon>
    </lineage>
</organism>
<proteinExistence type="predicted"/>
<accession>A0A6J4SV82</accession>
<keyword evidence="2" id="KW-0472">Membrane</keyword>
<feature type="transmembrane region" description="Helical" evidence="2">
    <location>
        <begin position="645"/>
        <end position="663"/>
    </location>
</feature>
<dbReference type="PANTHER" id="PTHR46825">
    <property type="entry name" value="D-ALANYL-D-ALANINE-CARBOXYPEPTIDASE/ENDOPEPTIDASE AMPH"/>
    <property type="match status" value="1"/>
</dbReference>
<dbReference type="InterPro" id="IPR001466">
    <property type="entry name" value="Beta-lactam-related"/>
</dbReference>
<sequence length="674" mass="73959">MRLWQRVSAGLVAVLVGAGAVAQSMAPLSPSLSPTTRAPTPASPQQPVAAAGGERPQLTKSDVDAWLDGYMPYALNAGDIPGAVVVIVRDGQILTARGFGYADVDKRTPVDPERTLFRPGSVSKLTIWTAVMQQVEQGKIDLDRDVNAYLDFRIPPRDGQPVTMRQLLTHTGGFEETAKSIIFYDPKLQVPLGDYLKGSLPNRIFAPGTTPAYSNWGTALAGYIVQRTSGEELQNYLDRHVFAPLGMAHSTLRQPLPRHLAPHMATGYQEAGGKPLGFEHIGPWPAGSQSSSGTDMARFMISHLANGRGLLKPQTAATMHNSPLDKVNPLSVLSPLNRMELGFFETNVNGRSVIGHLGDTEAFHSSLHLFMNENTGLFASFNSGGKDGAVGPLRKAVFMDFADRYFPGNTPPQGRVDAATARKHAEMMAGEWQASRRWDTHYFSILRLLGPTVVSVGENGELVIPALLAANGRPQQWVEVAPFLWRDKFGDDRLRARVVDGKVVRWSTDFFSPFMVLERVPASRAASWILPLLGLAVLVLVLTLIAWPVGWWNRRRYKAEHPLSGRPLKVHRTVQYTGLATLLVLAGWVTAFTLALSAARNLTGGLDPLLWILQVAGLIAFIAFVATTAWNLWTAFTHSSRWTRKLWAVLLFLSASVILYVAWRFGLFAMTVNY</sequence>
<dbReference type="InterPro" id="IPR012338">
    <property type="entry name" value="Beta-lactam/transpept-like"/>
</dbReference>
<feature type="region of interest" description="Disordered" evidence="1">
    <location>
        <begin position="28"/>
        <end position="56"/>
    </location>
</feature>
<dbReference type="PANTHER" id="PTHR46825:SF9">
    <property type="entry name" value="BETA-LACTAMASE-RELATED DOMAIN-CONTAINING PROTEIN"/>
    <property type="match status" value="1"/>
</dbReference>
<dbReference type="EMBL" id="CADCVZ010000024">
    <property type="protein sequence ID" value="CAA9506139.1"/>
    <property type="molecule type" value="Genomic_DNA"/>
</dbReference>
<name>A0A6J4SV82_9SPHN</name>
<feature type="transmembrane region" description="Helical" evidence="2">
    <location>
        <begin position="611"/>
        <end position="633"/>
    </location>
</feature>
<dbReference type="InterPro" id="IPR050491">
    <property type="entry name" value="AmpC-like"/>
</dbReference>
<gene>
    <name evidence="4" type="ORF">AVDCRST_MAG09-1018</name>
</gene>
<dbReference type="Gene3D" id="3.40.710.10">
    <property type="entry name" value="DD-peptidase/beta-lactamase superfamily"/>
    <property type="match status" value="1"/>
</dbReference>
<feature type="domain" description="Beta-lactamase-related" evidence="3">
    <location>
        <begin position="77"/>
        <end position="388"/>
    </location>
</feature>
<dbReference type="Pfam" id="PF00144">
    <property type="entry name" value="Beta-lactamase"/>
    <property type="match status" value="1"/>
</dbReference>
<evidence type="ECO:0000256" key="1">
    <source>
        <dbReference type="SAM" id="MobiDB-lite"/>
    </source>
</evidence>
<evidence type="ECO:0000256" key="2">
    <source>
        <dbReference type="SAM" id="Phobius"/>
    </source>
</evidence>
<keyword evidence="2" id="KW-0812">Transmembrane</keyword>
<feature type="transmembrane region" description="Helical" evidence="2">
    <location>
        <begin position="528"/>
        <end position="552"/>
    </location>
</feature>
<feature type="compositionally biased region" description="Low complexity" evidence="1">
    <location>
        <begin position="28"/>
        <end position="47"/>
    </location>
</feature>
<keyword evidence="2" id="KW-1133">Transmembrane helix</keyword>
<evidence type="ECO:0000313" key="4">
    <source>
        <dbReference type="EMBL" id="CAA9506139.1"/>
    </source>
</evidence>
<dbReference type="SUPFAM" id="SSF56601">
    <property type="entry name" value="beta-lactamase/transpeptidase-like"/>
    <property type="match status" value="1"/>
</dbReference>
<protein>
    <submittedName>
        <fullName evidence="4">Beta-lactamase class C-like and penicillin binding proteins (PBPs) superfamily</fullName>
    </submittedName>
</protein>
<dbReference type="AlphaFoldDB" id="A0A6J4SV82"/>
<evidence type="ECO:0000259" key="3">
    <source>
        <dbReference type="Pfam" id="PF00144"/>
    </source>
</evidence>
<reference evidence="4" key="1">
    <citation type="submission" date="2020-02" db="EMBL/GenBank/DDBJ databases">
        <authorList>
            <person name="Meier V. D."/>
        </authorList>
    </citation>
    <scope>NUCLEOTIDE SEQUENCE</scope>
    <source>
        <strain evidence="4">AVDCRST_MAG09</strain>
    </source>
</reference>
<feature type="transmembrane region" description="Helical" evidence="2">
    <location>
        <begin position="573"/>
        <end position="599"/>
    </location>
</feature>